<dbReference type="SUPFAM" id="SSF50685">
    <property type="entry name" value="Barwin-like endoglucanases"/>
    <property type="match status" value="1"/>
</dbReference>
<dbReference type="OrthoDB" id="2716326at2"/>
<dbReference type="Proteomes" id="UP000281498">
    <property type="component" value="Unassembled WGS sequence"/>
</dbReference>
<protein>
    <submittedName>
        <fullName evidence="1">DUF3889 domain-containing protein</fullName>
    </submittedName>
</protein>
<proteinExistence type="predicted"/>
<dbReference type="AlphaFoldDB" id="A0A3A9KLH8"/>
<organism evidence="1 2">
    <name type="scientific">Salipaludibacillus neizhouensis</name>
    <dbReference type="NCBI Taxonomy" id="885475"/>
    <lineage>
        <taxon>Bacteria</taxon>
        <taxon>Bacillati</taxon>
        <taxon>Bacillota</taxon>
        <taxon>Bacilli</taxon>
        <taxon>Bacillales</taxon>
        <taxon>Bacillaceae</taxon>
    </lineage>
</organism>
<name>A0A3A9KLH8_9BACI</name>
<sequence>MMYQSYYNSSYEASTASLYSFNRQQRVRGEATWTEGGEVTKCGIPWSHSQYMTVAVAANTPYRCGETLIVKNLSEPEQEIAVTVVDQIGESGQGNITLHRKAFEALGADVEEGIIPVEILPSNDTNQESRATYLLNVIQSAYPRFNIVSYQSIDNEEIFRDEVKEIYEYSLLSPSSEQVLVRTNLIFNPFTNKMISIDIKGL</sequence>
<gene>
    <name evidence="1" type="ORF">CR203_19555</name>
</gene>
<dbReference type="Gene3D" id="2.40.40.10">
    <property type="entry name" value="RlpA-like domain"/>
    <property type="match status" value="1"/>
</dbReference>
<accession>A0A3A9KLH8</accession>
<keyword evidence="2" id="KW-1185">Reference proteome</keyword>
<evidence type="ECO:0000313" key="2">
    <source>
        <dbReference type="Proteomes" id="UP000281498"/>
    </source>
</evidence>
<evidence type="ECO:0000313" key="1">
    <source>
        <dbReference type="EMBL" id="RKL65676.1"/>
    </source>
</evidence>
<dbReference type="CDD" id="cd22191">
    <property type="entry name" value="DPBB_RlpA_EXP_N-like"/>
    <property type="match status" value="1"/>
</dbReference>
<reference evidence="1 2" key="1">
    <citation type="submission" date="2017-10" db="EMBL/GenBank/DDBJ databases">
        <title>Bacillus sp. nov., a halophilic bacterium isolated from a Keqin Lake.</title>
        <authorList>
            <person name="Wang H."/>
        </authorList>
    </citation>
    <scope>NUCLEOTIDE SEQUENCE [LARGE SCALE GENOMIC DNA]</scope>
    <source>
        <strain evidence="1 2">KCTC 13187</strain>
    </source>
</reference>
<dbReference type="InterPro" id="IPR036908">
    <property type="entry name" value="RlpA-like_sf"/>
</dbReference>
<comment type="caution">
    <text evidence="1">The sequence shown here is derived from an EMBL/GenBank/DDBJ whole genome shotgun (WGS) entry which is preliminary data.</text>
</comment>
<dbReference type="EMBL" id="PDOE01000013">
    <property type="protein sequence ID" value="RKL65676.1"/>
    <property type="molecule type" value="Genomic_DNA"/>
</dbReference>
<dbReference type="RefSeq" id="WP_110935983.1">
    <property type="nucleotide sequence ID" value="NZ_KZ614146.1"/>
</dbReference>